<dbReference type="EMBL" id="BPTT01000001">
    <property type="protein sequence ID" value="GJG32024.1"/>
    <property type="molecule type" value="Genomic_DNA"/>
</dbReference>
<sequence length="430" mass="47904">MKEDWTKQMKQKLEGHQMTPPAGLWESISNEMQLQTESESAPVSAPAKTVSMRRWYWVAAAAILAIVGCFTVYQFDTKEPQLTANSQKVMAPKAEADKPAMPAEELILLAQATNDHKVEKTMGTKCQPQPQFYEQQLPTGENLQEVTDNSLQEATNKNAPDATDNHQQVSEDTQIIASQEKKQTYLPDVINPSETRSKSIDTDKWTIGLNGSNGLLMASNNLGNTMGGQFLNSDANYAVNSDVDLDKNGGTIVTDYIKFGETSSFTNMYTLPDVVSKHKLPVRFGLSLQYQLSNRIALHSGISYTYLESEFITPITNSNNYIQKLRYLGIPVGASWNIWSTGNLNVYLAGTALLEKCIDAQVSDGDIDQRPWQFSLNAAAGAEYNITRQFGLYLEPALGYYFNDGTSLQHYYKEHPLAPSIQFGLRLHLK</sequence>
<evidence type="ECO:0000256" key="2">
    <source>
        <dbReference type="SAM" id="Phobius"/>
    </source>
</evidence>
<keyword evidence="2" id="KW-1133">Transmembrane helix</keyword>
<dbReference type="Proteomes" id="UP000887097">
    <property type="component" value="Unassembled WGS sequence"/>
</dbReference>
<feature type="transmembrane region" description="Helical" evidence="2">
    <location>
        <begin position="55"/>
        <end position="75"/>
    </location>
</feature>
<protein>
    <recommendedName>
        <fullName evidence="5">Outer membrane protein beta-barrel domain-containing protein</fullName>
    </recommendedName>
</protein>
<dbReference type="AlphaFoldDB" id="A0AA37I0C1"/>
<feature type="region of interest" description="Disordered" evidence="1">
    <location>
        <begin position="1"/>
        <end position="22"/>
    </location>
</feature>
<gene>
    <name evidence="3" type="ORF">PRMUPPPA20_01330</name>
</gene>
<evidence type="ECO:0000313" key="3">
    <source>
        <dbReference type="EMBL" id="GJG32024.1"/>
    </source>
</evidence>
<dbReference type="Gene3D" id="2.40.160.20">
    <property type="match status" value="1"/>
</dbReference>
<accession>A0AA37I0C1</accession>
<organism evidence="3 4">
    <name type="scientific">Xylanibacter ruminicola</name>
    <name type="common">Prevotella ruminicola</name>
    <dbReference type="NCBI Taxonomy" id="839"/>
    <lineage>
        <taxon>Bacteria</taxon>
        <taxon>Pseudomonadati</taxon>
        <taxon>Bacteroidota</taxon>
        <taxon>Bacteroidia</taxon>
        <taxon>Bacteroidales</taxon>
        <taxon>Prevotellaceae</taxon>
        <taxon>Xylanibacter</taxon>
    </lineage>
</organism>
<comment type="caution">
    <text evidence="3">The sequence shown here is derived from an EMBL/GenBank/DDBJ whole genome shotgun (WGS) entry which is preliminary data.</text>
</comment>
<evidence type="ECO:0008006" key="5">
    <source>
        <dbReference type="Google" id="ProtNLM"/>
    </source>
</evidence>
<dbReference type="SUPFAM" id="SSF56925">
    <property type="entry name" value="OMPA-like"/>
    <property type="match status" value="1"/>
</dbReference>
<dbReference type="OMA" id="IRKENPC"/>
<evidence type="ECO:0000256" key="1">
    <source>
        <dbReference type="SAM" id="MobiDB-lite"/>
    </source>
</evidence>
<proteinExistence type="predicted"/>
<evidence type="ECO:0000313" key="4">
    <source>
        <dbReference type="Proteomes" id="UP000887097"/>
    </source>
</evidence>
<keyword evidence="2" id="KW-0472">Membrane</keyword>
<name>A0AA37I0C1_XYLRU</name>
<feature type="compositionally biased region" description="Basic and acidic residues" evidence="1">
    <location>
        <begin position="1"/>
        <end position="15"/>
    </location>
</feature>
<reference evidence="3" key="1">
    <citation type="submission" date="2021-08" db="EMBL/GenBank/DDBJ databases">
        <title>Prevotella lacticifex sp. nov., isolated from rumen of cow.</title>
        <authorList>
            <person name="Shinkai T."/>
            <person name="Ikeyama N."/>
            <person name="Kumagai M."/>
            <person name="Ohmori H."/>
            <person name="Sakamoto M."/>
            <person name="Ohkuma M."/>
            <person name="Mitsumori M."/>
        </authorList>
    </citation>
    <scope>NUCLEOTIDE SEQUENCE</scope>
    <source>
        <strain evidence="3">JCM 8259</strain>
    </source>
</reference>
<keyword evidence="2" id="KW-0812">Transmembrane</keyword>
<dbReference type="InterPro" id="IPR011250">
    <property type="entry name" value="OMP/PagP_B-barrel"/>
</dbReference>